<gene>
    <name evidence="1" type="ORF">BGTH12_LOCUS6841</name>
</gene>
<dbReference type="EMBL" id="CAJHIT010000009">
    <property type="protein sequence ID" value="CAD6505483.1"/>
    <property type="molecule type" value="Genomic_DNA"/>
</dbReference>
<evidence type="ECO:0000313" key="1">
    <source>
        <dbReference type="EMBL" id="CAD6505483.1"/>
    </source>
</evidence>
<name>A0A9W4D7A6_BLUGR</name>
<evidence type="ECO:0000313" key="2">
    <source>
        <dbReference type="Proteomes" id="UP000683417"/>
    </source>
</evidence>
<comment type="caution">
    <text evidence="1">The sequence shown here is derived from an EMBL/GenBank/DDBJ whole genome shotgun (WGS) entry which is preliminary data.</text>
</comment>
<protein>
    <submittedName>
        <fullName evidence="1">BgTH12-00974</fullName>
    </submittedName>
</protein>
<sequence>MDEVWDDLHIKHTDLASAKTTTLAFAICNRRGPNF</sequence>
<proteinExistence type="predicted"/>
<reference evidence="1" key="1">
    <citation type="submission" date="2020-10" db="EMBL/GenBank/DDBJ databases">
        <authorList>
            <person name="Muller C M."/>
        </authorList>
    </citation>
    <scope>NUCLEOTIDE SEQUENCE</scope>
    <source>
        <strain evidence="1">THUN-12</strain>
    </source>
</reference>
<accession>A0A9W4D7A6</accession>
<organism evidence="1 2">
    <name type="scientific">Blumeria graminis f. sp. triticale</name>
    <dbReference type="NCBI Taxonomy" id="1689686"/>
    <lineage>
        <taxon>Eukaryota</taxon>
        <taxon>Fungi</taxon>
        <taxon>Dikarya</taxon>
        <taxon>Ascomycota</taxon>
        <taxon>Pezizomycotina</taxon>
        <taxon>Leotiomycetes</taxon>
        <taxon>Erysiphales</taxon>
        <taxon>Erysiphaceae</taxon>
        <taxon>Blumeria</taxon>
    </lineage>
</organism>
<dbReference type="Proteomes" id="UP000683417">
    <property type="component" value="Unassembled WGS sequence"/>
</dbReference>
<dbReference type="AlphaFoldDB" id="A0A9W4D7A6"/>